<proteinExistence type="predicted"/>
<keyword evidence="1" id="KW-0812">Transmembrane</keyword>
<evidence type="ECO:0000313" key="3">
    <source>
        <dbReference type="Proteomes" id="UP000179047"/>
    </source>
</evidence>
<dbReference type="InterPro" id="IPR008969">
    <property type="entry name" value="CarboxyPept-like_regulatory"/>
</dbReference>
<dbReference type="SUPFAM" id="SSF49464">
    <property type="entry name" value="Carboxypeptidase regulatory domain-like"/>
    <property type="match status" value="1"/>
</dbReference>
<accession>A0A1F8GPX1</accession>
<keyword evidence="1" id="KW-1133">Transmembrane helix</keyword>
<gene>
    <name evidence="2" type="ORF">A3A33_04660</name>
</gene>
<dbReference type="EMBL" id="MGKP01000029">
    <property type="protein sequence ID" value="OGN27487.1"/>
    <property type="molecule type" value="Genomic_DNA"/>
</dbReference>
<dbReference type="Proteomes" id="UP000179047">
    <property type="component" value="Unassembled WGS sequence"/>
</dbReference>
<evidence type="ECO:0000256" key="1">
    <source>
        <dbReference type="SAM" id="Phobius"/>
    </source>
</evidence>
<organism evidence="2 3">
    <name type="scientific">Candidatus Yanofskybacteria bacterium RIFCSPLOWO2_01_FULL_49_25</name>
    <dbReference type="NCBI Taxonomy" id="1802701"/>
    <lineage>
        <taxon>Bacteria</taxon>
        <taxon>Candidatus Yanofskyibacteriota</taxon>
    </lineage>
</organism>
<comment type="caution">
    <text evidence="2">The sequence shown here is derived from an EMBL/GenBank/DDBJ whole genome shotgun (WGS) entry which is preliminary data.</text>
</comment>
<keyword evidence="1" id="KW-0472">Membrane</keyword>
<sequence>MKTIKIGQEEDGFAPVGIVAVLLVLAVAGYVAFTTEVAVRRQTTPTPTSSYVPPFQGYNINPDTIDPSRSVSPTPIPNGLSGAYGKILVEKTIGPAASRSPYVGTMIVKIRSTNTEYARFQTNAQGSYSITLPPNTYYLIPADGTWPWATDSRYARDIVVRGGAFTKADLTLIANAAQ</sequence>
<dbReference type="STRING" id="1802701.A3A33_04660"/>
<name>A0A1F8GPX1_9BACT</name>
<feature type="transmembrane region" description="Helical" evidence="1">
    <location>
        <begin position="12"/>
        <end position="33"/>
    </location>
</feature>
<dbReference type="AlphaFoldDB" id="A0A1F8GPX1"/>
<reference evidence="2 3" key="1">
    <citation type="journal article" date="2016" name="Nat. Commun.">
        <title>Thousands of microbial genomes shed light on interconnected biogeochemical processes in an aquifer system.</title>
        <authorList>
            <person name="Anantharaman K."/>
            <person name="Brown C.T."/>
            <person name="Hug L.A."/>
            <person name="Sharon I."/>
            <person name="Castelle C.J."/>
            <person name="Probst A.J."/>
            <person name="Thomas B.C."/>
            <person name="Singh A."/>
            <person name="Wilkins M.J."/>
            <person name="Karaoz U."/>
            <person name="Brodie E.L."/>
            <person name="Williams K.H."/>
            <person name="Hubbard S.S."/>
            <person name="Banfield J.F."/>
        </authorList>
    </citation>
    <scope>NUCLEOTIDE SEQUENCE [LARGE SCALE GENOMIC DNA]</scope>
</reference>
<protein>
    <recommendedName>
        <fullName evidence="4">Carboxypeptidase regulatory-like domain-containing protein</fullName>
    </recommendedName>
</protein>
<evidence type="ECO:0008006" key="4">
    <source>
        <dbReference type="Google" id="ProtNLM"/>
    </source>
</evidence>
<evidence type="ECO:0000313" key="2">
    <source>
        <dbReference type="EMBL" id="OGN27487.1"/>
    </source>
</evidence>